<evidence type="ECO:0000313" key="9">
    <source>
        <dbReference type="Proteomes" id="UP001172155"/>
    </source>
</evidence>
<dbReference type="SUPFAM" id="SSF54106">
    <property type="entry name" value="LysM domain"/>
    <property type="match status" value="1"/>
</dbReference>
<feature type="domain" description="Chitin-binding type-1" evidence="6">
    <location>
        <begin position="100"/>
        <end position="145"/>
    </location>
</feature>
<dbReference type="Proteomes" id="UP001172155">
    <property type="component" value="Unassembled WGS sequence"/>
</dbReference>
<dbReference type="PANTHER" id="PTHR34997">
    <property type="entry name" value="AM15"/>
    <property type="match status" value="1"/>
</dbReference>
<keyword evidence="1 4" id="KW-0147">Chitin-binding</keyword>
<sequence>MRLPLLLLLGPLCALAADPCTVIITARPGDTCATISSLAGITVSQFLRANPSVSSCATLVAGTRYCVDPGFNAAPSPSSTASSPPAATSGGSTGVQVSTNGQCGPGLTCLLSAYGDCCSEHGWCGGTVDHCSPPGCQAGYGRCDTPPSNGTAATTTVYVTRMTTVVSTVPGAGVGTGAGQVVTQIVRSTVTVPGETTATVRVTDRTLVVLTSTVTTIKTVTITDARLCRTTTTRAGPGTGGVVARVEEGGQGGDGEGAVLVPRGEGGCRTFYKVGGDDSCEGIVRRHEGVLDMGRLYAWNRQLSGDCQGLALGELVCVGI</sequence>
<comment type="caution">
    <text evidence="4">Lacks conserved residue(s) required for the propagation of feature annotation.</text>
</comment>
<gene>
    <name evidence="8" type="ORF">B0T18DRAFT_391310</name>
</gene>
<dbReference type="Gene3D" id="3.30.60.10">
    <property type="entry name" value="Endochitinase-like"/>
    <property type="match status" value="1"/>
</dbReference>
<dbReference type="PROSITE" id="PS50941">
    <property type="entry name" value="CHIT_BIND_I_2"/>
    <property type="match status" value="1"/>
</dbReference>
<proteinExistence type="inferred from homology"/>
<evidence type="ECO:0000313" key="8">
    <source>
        <dbReference type="EMBL" id="KAK0746957.1"/>
    </source>
</evidence>
<dbReference type="CDD" id="cd00118">
    <property type="entry name" value="LysM"/>
    <property type="match status" value="2"/>
</dbReference>
<evidence type="ECO:0000259" key="7">
    <source>
        <dbReference type="PROSITE" id="PS51782"/>
    </source>
</evidence>
<keyword evidence="5" id="KW-0732">Signal</keyword>
<evidence type="ECO:0000256" key="2">
    <source>
        <dbReference type="ARBA" id="ARBA00023026"/>
    </source>
</evidence>
<feature type="domain" description="LysM" evidence="7">
    <location>
        <begin position="22"/>
        <end position="67"/>
    </location>
</feature>
<dbReference type="SMART" id="SM00257">
    <property type="entry name" value="LysM"/>
    <property type="match status" value="2"/>
</dbReference>
<comment type="caution">
    <text evidence="8">The sequence shown here is derived from an EMBL/GenBank/DDBJ whole genome shotgun (WGS) entry which is preliminary data.</text>
</comment>
<evidence type="ECO:0000256" key="3">
    <source>
        <dbReference type="ARBA" id="ARBA00044955"/>
    </source>
</evidence>
<dbReference type="GO" id="GO:0008061">
    <property type="term" value="F:chitin binding"/>
    <property type="evidence" value="ECO:0007669"/>
    <property type="project" value="UniProtKB-UniRule"/>
</dbReference>
<feature type="signal peptide" evidence="5">
    <location>
        <begin position="1"/>
        <end position="16"/>
    </location>
</feature>
<reference evidence="8" key="1">
    <citation type="submission" date="2023-06" db="EMBL/GenBank/DDBJ databases">
        <title>Genome-scale phylogeny and comparative genomics of the fungal order Sordariales.</title>
        <authorList>
            <consortium name="Lawrence Berkeley National Laboratory"/>
            <person name="Hensen N."/>
            <person name="Bonometti L."/>
            <person name="Westerberg I."/>
            <person name="Brannstrom I.O."/>
            <person name="Guillou S."/>
            <person name="Cros-Aarteil S."/>
            <person name="Calhoun S."/>
            <person name="Haridas S."/>
            <person name="Kuo A."/>
            <person name="Mondo S."/>
            <person name="Pangilinan J."/>
            <person name="Riley R."/>
            <person name="LaButti K."/>
            <person name="Andreopoulos B."/>
            <person name="Lipzen A."/>
            <person name="Chen C."/>
            <person name="Yanf M."/>
            <person name="Daum C."/>
            <person name="Ng V."/>
            <person name="Clum A."/>
            <person name="Steindorff A."/>
            <person name="Ohm R."/>
            <person name="Martin F."/>
            <person name="Silar P."/>
            <person name="Natvig D."/>
            <person name="Lalanne C."/>
            <person name="Gautier V."/>
            <person name="Ament-velasquez S.L."/>
            <person name="Kruys A."/>
            <person name="Hutchinson M.I."/>
            <person name="Powell A.J."/>
            <person name="Barry K."/>
            <person name="Miller A.N."/>
            <person name="Grigoriev I.V."/>
            <person name="Debuchy R."/>
            <person name="Gladieux P."/>
            <person name="Thoren M.H."/>
            <person name="Johannesson H."/>
        </authorList>
    </citation>
    <scope>NUCLEOTIDE SEQUENCE</scope>
    <source>
        <strain evidence="8">SMH3187-1</strain>
    </source>
</reference>
<evidence type="ECO:0000256" key="5">
    <source>
        <dbReference type="SAM" id="SignalP"/>
    </source>
</evidence>
<dbReference type="SUPFAM" id="SSF57016">
    <property type="entry name" value="Plant lectins/antimicrobial peptides"/>
    <property type="match status" value="1"/>
</dbReference>
<dbReference type="EMBL" id="JAUKUD010000004">
    <property type="protein sequence ID" value="KAK0746957.1"/>
    <property type="molecule type" value="Genomic_DNA"/>
</dbReference>
<dbReference type="InterPro" id="IPR001002">
    <property type="entry name" value="Chitin-bd_1"/>
</dbReference>
<comment type="similarity">
    <text evidence="3">Belongs to the secreted LysM effector family.</text>
</comment>
<dbReference type="InterPro" id="IPR036779">
    <property type="entry name" value="LysM_dom_sf"/>
</dbReference>
<feature type="domain" description="LysM" evidence="7">
    <location>
        <begin position="270"/>
        <end position="318"/>
    </location>
</feature>
<evidence type="ECO:0000256" key="1">
    <source>
        <dbReference type="ARBA" id="ARBA00022669"/>
    </source>
</evidence>
<protein>
    <recommendedName>
        <fullName evidence="10">LysM domain-containing protein</fullName>
    </recommendedName>
</protein>
<feature type="disulfide bond" evidence="4">
    <location>
        <begin position="103"/>
        <end position="118"/>
    </location>
</feature>
<dbReference type="InterPro" id="IPR052210">
    <property type="entry name" value="LysM1-like"/>
</dbReference>
<dbReference type="InterPro" id="IPR036861">
    <property type="entry name" value="Endochitinase-like_sf"/>
</dbReference>
<keyword evidence="2" id="KW-0843">Virulence</keyword>
<dbReference type="PROSITE" id="PS51782">
    <property type="entry name" value="LYSM"/>
    <property type="match status" value="2"/>
</dbReference>
<name>A0AA40K6A4_9PEZI</name>
<dbReference type="Gene3D" id="3.10.350.10">
    <property type="entry name" value="LysM domain"/>
    <property type="match status" value="2"/>
</dbReference>
<keyword evidence="4" id="KW-1015">Disulfide bond</keyword>
<keyword evidence="9" id="KW-1185">Reference proteome</keyword>
<dbReference type="InterPro" id="IPR018392">
    <property type="entry name" value="LysM"/>
</dbReference>
<dbReference type="AlphaFoldDB" id="A0AA40K6A4"/>
<dbReference type="Pfam" id="PF01476">
    <property type="entry name" value="LysM"/>
    <property type="match status" value="1"/>
</dbReference>
<accession>A0AA40K6A4</accession>
<feature type="disulfide bond" evidence="4">
    <location>
        <begin position="117"/>
        <end position="131"/>
    </location>
</feature>
<organism evidence="8 9">
    <name type="scientific">Schizothecium vesticola</name>
    <dbReference type="NCBI Taxonomy" id="314040"/>
    <lineage>
        <taxon>Eukaryota</taxon>
        <taxon>Fungi</taxon>
        <taxon>Dikarya</taxon>
        <taxon>Ascomycota</taxon>
        <taxon>Pezizomycotina</taxon>
        <taxon>Sordariomycetes</taxon>
        <taxon>Sordariomycetidae</taxon>
        <taxon>Sordariales</taxon>
        <taxon>Schizotheciaceae</taxon>
        <taxon>Schizothecium</taxon>
    </lineage>
</organism>
<evidence type="ECO:0000259" key="6">
    <source>
        <dbReference type="PROSITE" id="PS50941"/>
    </source>
</evidence>
<evidence type="ECO:0000256" key="4">
    <source>
        <dbReference type="PROSITE-ProRule" id="PRU00261"/>
    </source>
</evidence>
<evidence type="ECO:0008006" key="10">
    <source>
        <dbReference type="Google" id="ProtNLM"/>
    </source>
</evidence>
<dbReference type="PANTHER" id="PTHR34997:SF1">
    <property type="entry name" value="PEPTIDOGLYCAN-BINDING LYSIN DOMAIN"/>
    <property type="match status" value="1"/>
</dbReference>
<feature type="chain" id="PRO_5041326878" description="LysM domain-containing protein" evidence="5">
    <location>
        <begin position="17"/>
        <end position="320"/>
    </location>
</feature>